<name>A0A6A6NBK7_HEVBR</name>
<comment type="caution">
    <text evidence="2">The sequence shown here is derived from an EMBL/GenBank/DDBJ whole genome shotgun (WGS) entry which is preliminary data.</text>
</comment>
<accession>A0A6A6NBK7</accession>
<reference evidence="2 3" key="1">
    <citation type="journal article" date="2020" name="Mol. Plant">
        <title>The Chromosome-Based Rubber Tree Genome Provides New Insights into Spurge Genome Evolution and Rubber Biosynthesis.</title>
        <authorList>
            <person name="Liu J."/>
            <person name="Shi C."/>
            <person name="Shi C.C."/>
            <person name="Li W."/>
            <person name="Zhang Q.J."/>
            <person name="Zhang Y."/>
            <person name="Li K."/>
            <person name="Lu H.F."/>
            <person name="Shi C."/>
            <person name="Zhu S.T."/>
            <person name="Xiao Z.Y."/>
            <person name="Nan H."/>
            <person name="Yue Y."/>
            <person name="Zhu X.G."/>
            <person name="Wu Y."/>
            <person name="Hong X.N."/>
            <person name="Fan G.Y."/>
            <person name="Tong Y."/>
            <person name="Zhang D."/>
            <person name="Mao C.L."/>
            <person name="Liu Y.L."/>
            <person name="Hao S.J."/>
            <person name="Liu W.Q."/>
            <person name="Lv M.Q."/>
            <person name="Zhang H.B."/>
            <person name="Liu Y."/>
            <person name="Hu-Tang G.R."/>
            <person name="Wang J.P."/>
            <person name="Wang J.H."/>
            <person name="Sun Y.H."/>
            <person name="Ni S.B."/>
            <person name="Chen W.B."/>
            <person name="Zhang X.C."/>
            <person name="Jiao Y.N."/>
            <person name="Eichler E.E."/>
            <person name="Li G.H."/>
            <person name="Liu X."/>
            <person name="Gao L.Z."/>
        </authorList>
    </citation>
    <scope>NUCLEOTIDE SEQUENCE [LARGE SCALE GENOMIC DNA]</scope>
    <source>
        <strain evidence="3">cv. GT1</strain>
        <tissue evidence="2">Leaf</tissue>
    </source>
</reference>
<feature type="region of interest" description="Disordered" evidence="1">
    <location>
        <begin position="1"/>
        <end position="57"/>
    </location>
</feature>
<sequence>MTSNPSSNSQVLVGTQEASGPAALMEVSDTSGTNSRTPLGADSSLTGDASSERHSGTHEEVLAAFTLAPMTYSTLSSSAILGKRALSLADIINPLQNLNFTFLAQFTSRANAHFTARPSDTTVIATKN</sequence>
<evidence type="ECO:0000256" key="1">
    <source>
        <dbReference type="SAM" id="MobiDB-lite"/>
    </source>
</evidence>
<dbReference type="Proteomes" id="UP000467840">
    <property type="component" value="Chromosome 11"/>
</dbReference>
<feature type="compositionally biased region" description="Polar residues" evidence="1">
    <location>
        <begin position="28"/>
        <end position="49"/>
    </location>
</feature>
<dbReference type="AlphaFoldDB" id="A0A6A6NBK7"/>
<gene>
    <name evidence="2" type="ORF">GH714_009829</name>
</gene>
<protein>
    <submittedName>
        <fullName evidence="2">Uncharacterized protein</fullName>
    </submittedName>
</protein>
<evidence type="ECO:0000313" key="3">
    <source>
        <dbReference type="Proteomes" id="UP000467840"/>
    </source>
</evidence>
<organism evidence="2 3">
    <name type="scientific">Hevea brasiliensis</name>
    <name type="common">Para rubber tree</name>
    <name type="synonym">Siphonia brasiliensis</name>
    <dbReference type="NCBI Taxonomy" id="3981"/>
    <lineage>
        <taxon>Eukaryota</taxon>
        <taxon>Viridiplantae</taxon>
        <taxon>Streptophyta</taxon>
        <taxon>Embryophyta</taxon>
        <taxon>Tracheophyta</taxon>
        <taxon>Spermatophyta</taxon>
        <taxon>Magnoliopsida</taxon>
        <taxon>eudicotyledons</taxon>
        <taxon>Gunneridae</taxon>
        <taxon>Pentapetalae</taxon>
        <taxon>rosids</taxon>
        <taxon>fabids</taxon>
        <taxon>Malpighiales</taxon>
        <taxon>Euphorbiaceae</taxon>
        <taxon>Crotonoideae</taxon>
        <taxon>Micrandreae</taxon>
        <taxon>Hevea</taxon>
    </lineage>
</organism>
<dbReference type="EMBL" id="JAAGAX010000002">
    <property type="protein sequence ID" value="KAF2322265.1"/>
    <property type="molecule type" value="Genomic_DNA"/>
</dbReference>
<proteinExistence type="predicted"/>
<keyword evidence="3" id="KW-1185">Reference proteome</keyword>
<evidence type="ECO:0000313" key="2">
    <source>
        <dbReference type="EMBL" id="KAF2322265.1"/>
    </source>
</evidence>
<feature type="compositionally biased region" description="Polar residues" evidence="1">
    <location>
        <begin position="1"/>
        <end position="18"/>
    </location>
</feature>